<sequence>MLFSVNLLGFVAVATAASAPELPKLLFKDVAVIGGGASGTYAAIRLRDDENKSVAVIEKQSILGGHVDSWTDPETGIAYDYGVKSFIDSGPALDFFDRLGVETGEMPREEVTTEYIDFETGASVNFTPPEFPTQLAALEKFLVQAEKYEPLIQGPGYFDIPQGNEIPEDLFLPFGKFAEKYGFEDAMPFIYQTTGLGVGNITQEMTIFALQSFGASMARSTLGLQASFVPASLRNQDLYDSAAKVLGDDVLYDSTVQASIRTEWGVVLTVKNNKTGKLTIITARRLLIAVDPTEANTGTLSLDHNEKNLLSKFRYNREYTGIINNANLAKNISYFNLPSSAAPNNLLALPEAPFNARIDYMGSGHYFRVTIVGDNDMTADEAKALVQHDLDKLVEGGQIEDNGENEVSWVDFSIHGPMHARVSADELKDDFFKKLYKLQGQRSTWWTGGSFSVNFQTHLWEFDDIIIPDIIEGL</sequence>
<dbReference type="Proteomes" id="UP001163324">
    <property type="component" value="Chromosome 4"/>
</dbReference>
<comment type="caution">
    <text evidence="1">The sequence shown here is derived from an EMBL/GenBank/DDBJ whole genome shotgun (WGS) entry which is preliminary data.</text>
</comment>
<evidence type="ECO:0000313" key="2">
    <source>
        <dbReference type="Proteomes" id="UP001163324"/>
    </source>
</evidence>
<protein>
    <submittedName>
        <fullName evidence="1">Uncharacterized protein</fullName>
    </submittedName>
</protein>
<keyword evidence="2" id="KW-1185">Reference proteome</keyword>
<gene>
    <name evidence="1" type="ORF">N3K66_004727</name>
</gene>
<organism evidence="1 2">
    <name type="scientific">Trichothecium roseum</name>
    <dbReference type="NCBI Taxonomy" id="47278"/>
    <lineage>
        <taxon>Eukaryota</taxon>
        <taxon>Fungi</taxon>
        <taxon>Dikarya</taxon>
        <taxon>Ascomycota</taxon>
        <taxon>Pezizomycotina</taxon>
        <taxon>Sordariomycetes</taxon>
        <taxon>Hypocreomycetidae</taxon>
        <taxon>Hypocreales</taxon>
        <taxon>Hypocreales incertae sedis</taxon>
        <taxon>Trichothecium</taxon>
    </lineage>
</organism>
<evidence type="ECO:0000313" key="1">
    <source>
        <dbReference type="EMBL" id="KAI9900465.1"/>
    </source>
</evidence>
<proteinExistence type="predicted"/>
<dbReference type="EMBL" id="CM047943">
    <property type="protein sequence ID" value="KAI9900465.1"/>
    <property type="molecule type" value="Genomic_DNA"/>
</dbReference>
<name>A0ACC0V239_9HYPO</name>
<reference evidence="1" key="1">
    <citation type="submission" date="2022-10" db="EMBL/GenBank/DDBJ databases">
        <title>Complete Genome of Trichothecium roseum strain YXFP-22015, a Plant Pathogen Isolated from Citrus.</title>
        <authorList>
            <person name="Wang Y."/>
            <person name="Zhu L."/>
        </authorList>
    </citation>
    <scope>NUCLEOTIDE SEQUENCE</scope>
    <source>
        <strain evidence="1">YXFP-22015</strain>
    </source>
</reference>
<accession>A0ACC0V239</accession>